<keyword evidence="1" id="KW-0472">Membrane</keyword>
<feature type="transmembrane region" description="Helical" evidence="1">
    <location>
        <begin position="168"/>
        <end position="194"/>
    </location>
</feature>
<gene>
    <name evidence="2" type="ORF">OMP40_36625</name>
</gene>
<proteinExistence type="predicted"/>
<evidence type="ECO:0000313" key="2">
    <source>
        <dbReference type="EMBL" id="MDG0814193.1"/>
    </source>
</evidence>
<protein>
    <submittedName>
        <fullName evidence="2">Uncharacterized protein</fullName>
    </submittedName>
</protein>
<name>A0A9X4L0X4_9BACL</name>
<dbReference type="Proteomes" id="UP001153404">
    <property type="component" value="Unassembled WGS sequence"/>
</dbReference>
<keyword evidence="1" id="KW-0812">Transmembrane</keyword>
<accession>A0A9X4L0X4</accession>
<reference evidence="2" key="1">
    <citation type="submission" date="2022-10" db="EMBL/GenBank/DDBJ databases">
        <title>Comparative genomic analysis of Cohnella hashimotonis sp. nov., isolated from the International Space Station.</title>
        <authorList>
            <person name="Simpson A."/>
            <person name="Venkateswaran K."/>
        </authorList>
    </citation>
    <scope>NUCLEOTIDE SEQUENCE</scope>
    <source>
        <strain evidence="2">DSM 28161</strain>
    </source>
</reference>
<comment type="caution">
    <text evidence="2">The sequence shown here is derived from an EMBL/GenBank/DDBJ whole genome shotgun (WGS) entry which is preliminary data.</text>
</comment>
<keyword evidence="3" id="KW-1185">Reference proteome</keyword>
<dbReference type="AlphaFoldDB" id="A0A9X4L0X4"/>
<sequence>MLASYRDNWEVRWGDGDVAGTEGWQPLDAAALSRFAQYKGVVWLRKDMPKLLTNDPHVMLLYGRSFEAYENGRLLLSYNMLQPDPYVNHYIPARIVKLSQGDQPRTLAFKLLWNRNSLPKDWNVVGDRRMLDRLIVQNDFLPAVFSVLLTTASAVSLLVFLRRRSETLYAWFALITGCAGIGFFSMLMSLRFFFGSASRALSVFQGFAHSDRRARLRLLLREGAARLVRPAVQGAGSLRVALYDVRGLLVFHR</sequence>
<organism evidence="2 3">
    <name type="scientific">Cohnella rhizosphaerae</name>
    <dbReference type="NCBI Taxonomy" id="1457232"/>
    <lineage>
        <taxon>Bacteria</taxon>
        <taxon>Bacillati</taxon>
        <taxon>Bacillota</taxon>
        <taxon>Bacilli</taxon>
        <taxon>Bacillales</taxon>
        <taxon>Paenibacillaceae</taxon>
        <taxon>Cohnella</taxon>
    </lineage>
</organism>
<dbReference type="EMBL" id="JAPDIA010000009">
    <property type="protein sequence ID" value="MDG0814193.1"/>
    <property type="molecule type" value="Genomic_DNA"/>
</dbReference>
<evidence type="ECO:0000313" key="3">
    <source>
        <dbReference type="Proteomes" id="UP001153404"/>
    </source>
</evidence>
<keyword evidence="1" id="KW-1133">Transmembrane helix</keyword>
<feature type="transmembrane region" description="Helical" evidence="1">
    <location>
        <begin position="140"/>
        <end position="161"/>
    </location>
</feature>
<dbReference type="RefSeq" id="WP_277538917.1">
    <property type="nucleotide sequence ID" value="NZ_JAPDIA010000009.1"/>
</dbReference>
<evidence type="ECO:0000256" key="1">
    <source>
        <dbReference type="SAM" id="Phobius"/>
    </source>
</evidence>